<evidence type="ECO:0000313" key="2">
    <source>
        <dbReference type="Proteomes" id="UP000076532"/>
    </source>
</evidence>
<evidence type="ECO:0000313" key="1">
    <source>
        <dbReference type="EMBL" id="KZP03011.1"/>
    </source>
</evidence>
<sequence>MQPFRTSNNLGTWCMESSFLDLTLRRGCGGFDRTSACVFCAVASAMCLGYSWPLAHFNLRCADRILESQVGKLLTLQAVPWVLARWSVVTYKP</sequence>
<accession>A0A167TJU1</accession>
<dbReference type="Proteomes" id="UP000076532">
    <property type="component" value="Unassembled WGS sequence"/>
</dbReference>
<reference evidence="1 2" key="1">
    <citation type="journal article" date="2016" name="Mol. Biol. Evol.">
        <title>Comparative Genomics of Early-Diverging Mushroom-Forming Fungi Provides Insights into the Origins of Lignocellulose Decay Capabilities.</title>
        <authorList>
            <person name="Nagy L.G."/>
            <person name="Riley R."/>
            <person name="Tritt A."/>
            <person name="Adam C."/>
            <person name="Daum C."/>
            <person name="Floudas D."/>
            <person name="Sun H."/>
            <person name="Yadav J.S."/>
            <person name="Pangilinan J."/>
            <person name="Larsson K.H."/>
            <person name="Matsuura K."/>
            <person name="Barry K."/>
            <person name="Labutti K."/>
            <person name="Kuo R."/>
            <person name="Ohm R.A."/>
            <person name="Bhattacharya S.S."/>
            <person name="Shirouzu T."/>
            <person name="Yoshinaga Y."/>
            <person name="Martin F.M."/>
            <person name="Grigoriev I.V."/>
            <person name="Hibbett D.S."/>
        </authorList>
    </citation>
    <scope>NUCLEOTIDE SEQUENCE [LARGE SCALE GENOMIC DNA]</scope>
    <source>
        <strain evidence="1 2">CBS 109695</strain>
    </source>
</reference>
<gene>
    <name evidence="1" type="ORF">FIBSPDRAFT_525084</name>
</gene>
<dbReference type="AlphaFoldDB" id="A0A167TJU1"/>
<dbReference type="EMBL" id="KV418198">
    <property type="protein sequence ID" value="KZP03011.1"/>
    <property type="molecule type" value="Genomic_DNA"/>
</dbReference>
<protein>
    <submittedName>
        <fullName evidence="1">Uncharacterized protein</fullName>
    </submittedName>
</protein>
<name>A0A167TJU1_9AGAM</name>
<organism evidence="1 2">
    <name type="scientific">Athelia psychrophila</name>
    <dbReference type="NCBI Taxonomy" id="1759441"/>
    <lineage>
        <taxon>Eukaryota</taxon>
        <taxon>Fungi</taxon>
        <taxon>Dikarya</taxon>
        <taxon>Basidiomycota</taxon>
        <taxon>Agaricomycotina</taxon>
        <taxon>Agaricomycetes</taxon>
        <taxon>Agaricomycetidae</taxon>
        <taxon>Atheliales</taxon>
        <taxon>Atheliaceae</taxon>
        <taxon>Athelia</taxon>
    </lineage>
</organism>
<keyword evidence="2" id="KW-1185">Reference proteome</keyword>
<proteinExistence type="predicted"/>